<proteinExistence type="predicted"/>
<reference evidence="3" key="1">
    <citation type="journal article" date="2022" name="Plant J.">
        <title>Strategies of tolerance reflected in two North American maple genomes.</title>
        <authorList>
            <person name="McEvoy S.L."/>
            <person name="Sezen U.U."/>
            <person name="Trouern-Trend A."/>
            <person name="McMahon S.M."/>
            <person name="Schaberg P.G."/>
            <person name="Yang J."/>
            <person name="Wegrzyn J.L."/>
            <person name="Swenson N.G."/>
        </authorList>
    </citation>
    <scope>NUCLEOTIDE SEQUENCE</scope>
    <source>
        <strain evidence="3">NS2018</strain>
    </source>
</reference>
<name>A0AA39S1N1_ACESA</name>
<gene>
    <name evidence="3" type="ORF">LWI29_014022</name>
</gene>
<dbReference type="SUPFAM" id="SSF117070">
    <property type="entry name" value="LEA14-like"/>
    <property type="match status" value="1"/>
</dbReference>
<keyword evidence="4" id="KW-1185">Reference proteome</keyword>
<dbReference type="Pfam" id="PF03168">
    <property type="entry name" value="LEA_2"/>
    <property type="match status" value="1"/>
</dbReference>
<protein>
    <recommendedName>
        <fullName evidence="2">Late embryogenesis abundant protein LEA-2 subgroup domain-containing protein</fullName>
    </recommendedName>
</protein>
<dbReference type="EMBL" id="JAUESC010000384">
    <property type="protein sequence ID" value="KAK0581460.1"/>
    <property type="molecule type" value="Genomic_DNA"/>
</dbReference>
<keyword evidence="1" id="KW-1133">Transmembrane helix</keyword>
<dbReference type="AlphaFoldDB" id="A0AA39S1N1"/>
<evidence type="ECO:0000259" key="2">
    <source>
        <dbReference type="Pfam" id="PF03168"/>
    </source>
</evidence>
<evidence type="ECO:0000256" key="1">
    <source>
        <dbReference type="SAM" id="Phobius"/>
    </source>
</evidence>
<accession>A0AA39S1N1</accession>
<dbReference type="InterPro" id="IPR004864">
    <property type="entry name" value="LEA_2"/>
</dbReference>
<keyword evidence="1" id="KW-0812">Transmembrane</keyword>
<evidence type="ECO:0000313" key="4">
    <source>
        <dbReference type="Proteomes" id="UP001168877"/>
    </source>
</evidence>
<feature type="transmembrane region" description="Helical" evidence="1">
    <location>
        <begin position="41"/>
        <end position="64"/>
    </location>
</feature>
<dbReference type="PANTHER" id="PTHR31852">
    <property type="entry name" value="LATE EMBRYOGENESIS ABUNDANT (LEA) HYDROXYPROLINE-RICH GLYCOPROTEIN FAMILY"/>
    <property type="match status" value="1"/>
</dbReference>
<dbReference type="Gene3D" id="2.60.40.1820">
    <property type="match status" value="1"/>
</dbReference>
<evidence type="ECO:0000313" key="3">
    <source>
        <dbReference type="EMBL" id="KAK0581460.1"/>
    </source>
</evidence>
<dbReference type="Proteomes" id="UP001168877">
    <property type="component" value="Unassembled WGS sequence"/>
</dbReference>
<reference evidence="3" key="2">
    <citation type="submission" date="2023-06" db="EMBL/GenBank/DDBJ databases">
        <authorList>
            <person name="Swenson N.G."/>
            <person name="Wegrzyn J.L."/>
            <person name="Mcevoy S.L."/>
        </authorList>
    </citation>
    <scope>NUCLEOTIDE SEQUENCE</scope>
    <source>
        <strain evidence="3">NS2018</strain>
        <tissue evidence="3">Leaf</tissue>
    </source>
</reference>
<dbReference type="InterPro" id="IPR055301">
    <property type="entry name" value="Lea14-like_2"/>
</dbReference>
<sequence>MAMVEKDQVRPLAAATDPLSSDDYETALHHKPSRKRTCIKCCGCVTALLLITAIVIVILIFTVFRVKEPKIKLNGFTITRLELINGTIPKPGVNMSLVADVSVKNPNVASFKYPNTTTNLYYRGTVVGEVRGPPGRAKARRTLRMNITVDVITDRLLSNPNLITDAGTGLLTMDSYSRIGGRVNILNIFKRHVIVRMNCTLRVNISSQAIDEQKCKRKVDI</sequence>
<feature type="domain" description="Late embryogenesis abundant protein LEA-2 subgroup" evidence="2">
    <location>
        <begin position="101"/>
        <end position="200"/>
    </location>
</feature>
<organism evidence="3 4">
    <name type="scientific">Acer saccharum</name>
    <name type="common">Sugar maple</name>
    <dbReference type="NCBI Taxonomy" id="4024"/>
    <lineage>
        <taxon>Eukaryota</taxon>
        <taxon>Viridiplantae</taxon>
        <taxon>Streptophyta</taxon>
        <taxon>Embryophyta</taxon>
        <taxon>Tracheophyta</taxon>
        <taxon>Spermatophyta</taxon>
        <taxon>Magnoliopsida</taxon>
        <taxon>eudicotyledons</taxon>
        <taxon>Gunneridae</taxon>
        <taxon>Pentapetalae</taxon>
        <taxon>rosids</taxon>
        <taxon>malvids</taxon>
        <taxon>Sapindales</taxon>
        <taxon>Sapindaceae</taxon>
        <taxon>Hippocastanoideae</taxon>
        <taxon>Acereae</taxon>
        <taxon>Acer</taxon>
    </lineage>
</organism>
<comment type="caution">
    <text evidence="3">The sequence shown here is derived from an EMBL/GenBank/DDBJ whole genome shotgun (WGS) entry which is preliminary data.</text>
</comment>
<keyword evidence="1" id="KW-0472">Membrane</keyword>